<evidence type="ECO:0000256" key="1">
    <source>
        <dbReference type="SAM" id="MobiDB-lite"/>
    </source>
</evidence>
<name>A0A3A8AC80_9HYPH</name>
<evidence type="ECO:0000313" key="4">
    <source>
        <dbReference type="EMBL" id="RKF07465.1"/>
    </source>
</evidence>
<dbReference type="InterPro" id="IPR051311">
    <property type="entry name" value="DedA_domain"/>
</dbReference>
<keyword evidence="5" id="KW-1185">Reference proteome</keyword>
<dbReference type="Proteomes" id="UP000246132">
    <property type="component" value="Unassembled WGS sequence"/>
</dbReference>
<evidence type="ECO:0000256" key="2">
    <source>
        <dbReference type="SAM" id="Phobius"/>
    </source>
</evidence>
<organism evidence="4 5">
    <name type="scientific">Oceaniradius stylonematis</name>
    <dbReference type="NCBI Taxonomy" id="2184161"/>
    <lineage>
        <taxon>Bacteria</taxon>
        <taxon>Pseudomonadati</taxon>
        <taxon>Pseudomonadota</taxon>
        <taxon>Alphaproteobacteria</taxon>
        <taxon>Hyphomicrobiales</taxon>
        <taxon>Ahrensiaceae</taxon>
        <taxon>Oceaniradius</taxon>
    </lineage>
</organism>
<dbReference type="AlphaFoldDB" id="A0A3A8AC80"/>
<accession>A0A3A8AC80</accession>
<feature type="domain" description="VTT" evidence="3">
    <location>
        <begin position="85"/>
        <end position="204"/>
    </location>
</feature>
<dbReference type="PANTHER" id="PTHR42709">
    <property type="entry name" value="ALKALINE PHOSPHATASE LIKE PROTEIN"/>
    <property type="match status" value="1"/>
</dbReference>
<evidence type="ECO:0000259" key="3">
    <source>
        <dbReference type="Pfam" id="PF09335"/>
    </source>
</evidence>
<dbReference type="GO" id="GO:0005886">
    <property type="term" value="C:plasma membrane"/>
    <property type="evidence" value="ECO:0007669"/>
    <property type="project" value="TreeGrafter"/>
</dbReference>
<feature type="region of interest" description="Disordered" evidence="1">
    <location>
        <begin position="1"/>
        <end position="23"/>
    </location>
</feature>
<dbReference type="EMBL" id="QFWV02000004">
    <property type="protein sequence ID" value="RKF07465.1"/>
    <property type="molecule type" value="Genomic_DNA"/>
</dbReference>
<gene>
    <name evidence="4" type="ORF">DEM25_006595</name>
</gene>
<keyword evidence="2" id="KW-0812">Transmembrane</keyword>
<feature type="transmembrane region" description="Helical" evidence="2">
    <location>
        <begin position="220"/>
        <end position="240"/>
    </location>
</feature>
<feature type="transmembrane region" description="Helical" evidence="2">
    <location>
        <begin position="182"/>
        <end position="208"/>
    </location>
</feature>
<evidence type="ECO:0000313" key="5">
    <source>
        <dbReference type="Proteomes" id="UP000246132"/>
    </source>
</evidence>
<proteinExistence type="predicted"/>
<dbReference type="Pfam" id="PF09335">
    <property type="entry name" value="VTT_dom"/>
    <property type="match status" value="1"/>
</dbReference>
<dbReference type="PANTHER" id="PTHR42709:SF11">
    <property type="entry name" value="DEDA FAMILY PROTEIN"/>
    <property type="match status" value="1"/>
</dbReference>
<protein>
    <submittedName>
        <fullName evidence="4">DedA family protein</fullName>
    </submittedName>
</protein>
<comment type="caution">
    <text evidence="4">The sequence shown here is derived from an EMBL/GenBank/DDBJ whole genome shotgun (WGS) entry which is preliminary data.</text>
</comment>
<keyword evidence="2" id="KW-1133">Transmembrane helix</keyword>
<keyword evidence="2" id="KW-0472">Membrane</keyword>
<feature type="transmembrane region" description="Helical" evidence="2">
    <location>
        <begin position="64"/>
        <end position="82"/>
    </location>
</feature>
<sequence>MSGWRSAAWAGSTTRRSEPSKGRPCLKKARIAGDIGRKKRVPERSNMTGRSFKRWLARVRQGRAGITGLFWLSAGETTILPMPVEIVLIPLMQYARDHVWRMATSVTLGAVAGAVAGYLVAYFFMEAAGNSFVALAGWQDEQARFAELFDRYGFLAIVLVGMLPPIPFQLAIVSAGATGYPFALFVLATLIARGIRYFFLAAVVRLFGDHVATAYQNNRALALTVLIALFFGAVGLIVYFERGFA</sequence>
<feature type="transmembrane region" description="Helical" evidence="2">
    <location>
        <begin position="152"/>
        <end position="176"/>
    </location>
</feature>
<reference evidence="4 5" key="1">
    <citation type="journal article" date="2018" name="Int. J. Syst. Bacteriol.">
        <title>Oceaniradius stylonemae gen. nov., sp. nov., isolated from a red alga, Stylonema cornu-cervi.</title>
        <authorList>
            <person name="Jeong S."/>
        </authorList>
    </citation>
    <scope>NUCLEOTIDE SEQUENCE [LARGE SCALE GENOMIC DNA]</scope>
    <source>
        <strain evidence="4 5">StC1</strain>
    </source>
</reference>
<dbReference type="InterPro" id="IPR032816">
    <property type="entry name" value="VTT_dom"/>
</dbReference>
<feature type="transmembrane region" description="Helical" evidence="2">
    <location>
        <begin position="102"/>
        <end position="125"/>
    </location>
</feature>